<name>A0A1C4USL2_MICEC</name>
<dbReference type="OrthoDB" id="510842at2"/>
<dbReference type="AlphaFoldDB" id="A0A1C4USL2"/>
<dbReference type="EMBL" id="LT607413">
    <property type="protein sequence ID" value="SCE74658.1"/>
    <property type="molecule type" value="Genomic_DNA"/>
</dbReference>
<evidence type="ECO:0008006" key="4">
    <source>
        <dbReference type="Google" id="ProtNLM"/>
    </source>
</evidence>
<dbReference type="GO" id="GO:0030077">
    <property type="term" value="C:plasma membrane light-harvesting complex"/>
    <property type="evidence" value="ECO:0007669"/>
    <property type="project" value="InterPro"/>
</dbReference>
<sequence>MDRLDPGAAHASPKPVTDDGQGAFAGGAPAGAFDPWRYRDEAGVTDTDLTGYHVKATDGSIGKIDEASHDVNASYLVVDTGPWIFGRKVMLPAGTVNHVDHDVRTVFVDRTRDQVRAAPEYDETDTDPAYRDRLGGYYDDTYAPVPPGTAR</sequence>
<evidence type="ECO:0000313" key="2">
    <source>
        <dbReference type="EMBL" id="SCE74658.1"/>
    </source>
</evidence>
<evidence type="ECO:0000313" key="3">
    <source>
        <dbReference type="Proteomes" id="UP000198253"/>
    </source>
</evidence>
<evidence type="ECO:0000256" key="1">
    <source>
        <dbReference type="SAM" id="MobiDB-lite"/>
    </source>
</evidence>
<dbReference type="InterPro" id="IPR014747">
    <property type="entry name" value="Bac_photo_RC_H_C"/>
</dbReference>
<feature type="region of interest" description="Disordered" evidence="1">
    <location>
        <begin position="1"/>
        <end position="26"/>
    </location>
</feature>
<dbReference type="Gene3D" id="3.90.50.10">
    <property type="entry name" value="Photosynthetic Reaction Center, subunit H, domain 2"/>
    <property type="match status" value="1"/>
</dbReference>
<protein>
    <recommendedName>
        <fullName evidence="4">PRC-barrel domain containing protein</fullName>
    </recommendedName>
</protein>
<proteinExistence type="predicted"/>
<dbReference type="GO" id="GO:0019684">
    <property type="term" value="P:photosynthesis, light reaction"/>
    <property type="evidence" value="ECO:0007669"/>
    <property type="project" value="InterPro"/>
</dbReference>
<accession>A0A1C4USL2</accession>
<dbReference type="InParanoid" id="A0A1C4USL2"/>
<dbReference type="InterPro" id="IPR011033">
    <property type="entry name" value="PRC_barrel-like_sf"/>
</dbReference>
<dbReference type="SUPFAM" id="SSF50346">
    <property type="entry name" value="PRC-barrel domain"/>
    <property type="match status" value="1"/>
</dbReference>
<feature type="region of interest" description="Disordered" evidence="1">
    <location>
        <begin position="118"/>
        <end position="151"/>
    </location>
</feature>
<reference evidence="3" key="1">
    <citation type="submission" date="2016-06" db="EMBL/GenBank/DDBJ databases">
        <authorList>
            <person name="Varghese N."/>
            <person name="Submissions Spin"/>
        </authorList>
    </citation>
    <scope>NUCLEOTIDE SEQUENCE [LARGE SCALE GENOMIC DNA]</scope>
    <source>
        <strain evidence="3">DSM 43816</strain>
    </source>
</reference>
<organism evidence="2 3">
    <name type="scientific">Micromonospora echinospora</name>
    <name type="common">Micromonospora purpurea</name>
    <dbReference type="NCBI Taxonomy" id="1877"/>
    <lineage>
        <taxon>Bacteria</taxon>
        <taxon>Bacillati</taxon>
        <taxon>Actinomycetota</taxon>
        <taxon>Actinomycetes</taxon>
        <taxon>Micromonosporales</taxon>
        <taxon>Micromonosporaceae</taxon>
        <taxon>Micromonospora</taxon>
    </lineage>
</organism>
<dbReference type="Proteomes" id="UP000198253">
    <property type="component" value="Chromosome I"/>
</dbReference>
<dbReference type="RefSeq" id="WP_088980258.1">
    <property type="nucleotide sequence ID" value="NZ_JBFAII010000040.1"/>
</dbReference>
<gene>
    <name evidence="2" type="ORF">GA0070618_0609</name>
</gene>
<keyword evidence="3" id="KW-1185">Reference proteome</keyword>